<sequence>MQMHQKILKLIKPRTLGNFWLLIANGTSRERMKIVNPIIRIIHRFMTIRVLERMDDTKVQHSELKWLYIALVQPTWTNPSSAMINHWIVQRNRTTGLLGFGHYLTIIAASVRPDLVFDPDYTVEPASIDENSLKKGKYIYGNSSSGFFVSKTKFKIPSPRLALFA</sequence>
<accession>A0A8T0V6Y8</accession>
<dbReference type="AlphaFoldDB" id="A0A8T0V6Y8"/>
<evidence type="ECO:0000313" key="1">
    <source>
        <dbReference type="EMBL" id="KAG2629124.1"/>
    </source>
</evidence>
<organism evidence="1 2">
    <name type="scientific">Panicum virgatum</name>
    <name type="common">Blackwell switchgrass</name>
    <dbReference type="NCBI Taxonomy" id="38727"/>
    <lineage>
        <taxon>Eukaryota</taxon>
        <taxon>Viridiplantae</taxon>
        <taxon>Streptophyta</taxon>
        <taxon>Embryophyta</taxon>
        <taxon>Tracheophyta</taxon>
        <taxon>Spermatophyta</taxon>
        <taxon>Magnoliopsida</taxon>
        <taxon>Liliopsida</taxon>
        <taxon>Poales</taxon>
        <taxon>Poaceae</taxon>
        <taxon>PACMAD clade</taxon>
        <taxon>Panicoideae</taxon>
        <taxon>Panicodae</taxon>
        <taxon>Paniceae</taxon>
        <taxon>Panicinae</taxon>
        <taxon>Panicum</taxon>
        <taxon>Panicum sect. Hiantes</taxon>
    </lineage>
</organism>
<gene>
    <name evidence="1" type="ORF">PVAP13_3KG411501</name>
</gene>
<name>A0A8T0V6Y8_PANVG</name>
<protein>
    <submittedName>
        <fullName evidence="1">Uncharacterized protein</fullName>
    </submittedName>
</protein>
<reference evidence="1 2" key="1">
    <citation type="submission" date="2020-05" db="EMBL/GenBank/DDBJ databases">
        <title>WGS assembly of Panicum virgatum.</title>
        <authorList>
            <person name="Lovell J.T."/>
            <person name="Jenkins J."/>
            <person name="Shu S."/>
            <person name="Juenger T.E."/>
            <person name="Schmutz J."/>
        </authorList>
    </citation>
    <scope>NUCLEOTIDE SEQUENCE [LARGE SCALE GENOMIC DNA]</scope>
    <source>
        <strain evidence="2">cv. AP13</strain>
    </source>
</reference>
<comment type="caution">
    <text evidence="1">The sequence shown here is derived from an EMBL/GenBank/DDBJ whole genome shotgun (WGS) entry which is preliminary data.</text>
</comment>
<evidence type="ECO:0000313" key="2">
    <source>
        <dbReference type="Proteomes" id="UP000823388"/>
    </source>
</evidence>
<proteinExistence type="predicted"/>
<keyword evidence="2" id="KW-1185">Reference proteome</keyword>
<dbReference type="Proteomes" id="UP000823388">
    <property type="component" value="Chromosome 3K"/>
</dbReference>
<dbReference type="EMBL" id="CM029041">
    <property type="protein sequence ID" value="KAG2629124.1"/>
    <property type="molecule type" value="Genomic_DNA"/>
</dbReference>